<feature type="domain" description="CHAT" evidence="2">
    <location>
        <begin position="631"/>
        <end position="896"/>
    </location>
</feature>
<dbReference type="InterPro" id="IPR019734">
    <property type="entry name" value="TPR_rpt"/>
</dbReference>
<name>A0A1D9G939_MOOP1</name>
<organism evidence="3 4">
    <name type="scientific">Moorena producens (strain JHB)</name>
    <dbReference type="NCBI Taxonomy" id="1454205"/>
    <lineage>
        <taxon>Bacteria</taxon>
        <taxon>Bacillati</taxon>
        <taxon>Cyanobacteriota</taxon>
        <taxon>Cyanophyceae</taxon>
        <taxon>Coleofasciculales</taxon>
        <taxon>Coleofasciculaceae</taxon>
        <taxon>Moorena</taxon>
    </lineage>
</organism>
<dbReference type="SUPFAM" id="SSF48452">
    <property type="entry name" value="TPR-like"/>
    <property type="match status" value="2"/>
</dbReference>
<evidence type="ECO:0000259" key="2">
    <source>
        <dbReference type="Pfam" id="PF12770"/>
    </source>
</evidence>
<dbReference type="Pfam" id="PF13424">
    <property type="entry name" value="TPR_12"/>
    <property type="match status" value="2"/>
</dbReference>
<evidence type="ECO:0000313" key="4">
    <source>
        <dbReference type="Proteomes" id="UP000176944"/>
    </source>
</evidence>
<dbReference type="InterPro" id="IPR024983">
    <property type="entry name" value="CHAT_dom"/>
</dbReference>
<evidence type="ECO:0000313" key="3">
    <source>
        <dbReference type="EMBL" id="AOY84147.2"/>
    </source>
</evidence>
<evidence type="ECO:0000256" key="1">
    <source>
        <dbReference type="PROSITE-ProRule" id="PRU00339"/>
    </source>
</evidence>
<gene>
    <name evidence="3" type="ORF">BJP36_33695</name>
</gene>
<feature type="repeat" description="TPR" evidence="1">
    <location>
        <begin position="403"/>
        <end position="436"/>
    </location>
</feature>
<reference evidence="4" key="1">
    <citation type="submission" date="2016-10" db="EMBL/GenBank/DDBJ databases">
        <title>Comparative genomics uncovers the prolific and rare metabolic potential of the cyanobacterial genus Moorea.</title>
        <authorList>
            <person name="Leao T."/>
            <person name="Castelao G."/>
            <person name="Korobeynikov A."/>
            <person name="Monroe E.A."/>
            <person name="Podell S."/>
            <person name="Glukhov E."/>
            <person name="Allen E."/>
            <person name="Gerwick W.H."/>
            <person name="Gerwick L."/>
        </authorList>
    </citation>
    <scope>NUCLEOTIDE SEQUENCE [LARGE SCALE GENOMIC DNA]</scope>
    <source>
        <strain evidence="4">JHB</strain>
    </source>
</reference>
<protein>
    <submittedName>
        <fullName evidence="3">CHAT domain-containing protein</fullName>
    </submittedName>
</protein>
<dbReference type="Gene3D" id="1.25.40.10">
    <property type="entry name" value="Tetratricopeptide repeat domain"/>
    <property type="match status" value="3"/>
</dbReference>
<dbReference type="AlphaFoldDB" id="A0A1D9G939"/>
<dbReference type="SMART" id="SM00028">
    <property type="entry name" value="TPR"/>
    <property type="match status" value="6"/>
</dbReference>
<sequence>MMSKLGKLPKSSHYTIWLGLLTFLIVTMVVPAVAHPDHSVLGSRAKVGGNQELVSAISNPQTLVLEPTKHGSELLEQGRTLYEAGRFAEAAAVWQQTAVGFEQQGDELGQALSLSYLSLADQRLGKWEQAQSAIDKSLKILQRPQLREEGSILAQALTIQGSLRNAMGQTESALESWQNSEATYQSLGDEVGILGSQINQAQALQTMGFYRRSRKLLEAVNEKLQAQDDSLLKVKGLRSLGVALQVVGDVHESREVLEQSLEIAQKLDSPTDTSHILFSLGNTSRNLQEPETALNYYQQVVTKATTPQIKTEAQLNQLSLYLELDQHKKAIALLPAIESNLAQQPPSRTTVYAAVNFAESLSKLAAASTRQSQGVPIPIQKAAKILARAVQQAMELGDPTAQAYAMTQLGSLYEQTQQWSEALRLTENALQIAQGNHASDIAARAAWQLGRLHKQQGDINEAIAAYDSAVKTLQSLRSDLVAINRDVQFSFTETVEPIYRQLVELLLQPSVTTPEPGVVSRAKGSGEISQDHLKKAMQVIESLQLAELENFFQEACLKGQPRQIDQIDQKAAVIYPIILPERLEVIVSVPGQALRHYQTYIPQAELEQFLRRMRQSLNRAFSERARLKLYQQGYDWLIRPAESELEDYGITTLVFVLDGSLRNLPMSALYDGQQYLIEKYSIALSPGLQLLDPRSLESKQIQAITAGLSEGRQGFKPLPAVKRELEQISSKISTTVLLNQEFTDSNLQNAVDAQPFPVLHLATHGQFSSTADETFVLAWNDRINVRQFNSLLRSRERQDTNPIELLVLSACQTARGDNRAVLGLAGVAVRSGARSTLATLWAVRDESTAQLMAEFYKYLAQAGVTKAEALRRAQLALLKGEYNHPVYWAPFVLVGNWL</sequence>
<feature type="repeat" description="TPR" evidence="1">
    <location>
        <begin position="443"/>
        <end position="476"/>
    </location>
</feature>
<dbReference type="EMBL" id="CP017708">
    <property type="protein sequence ID" value="AOY84147.2"/>
    <property type="molecule type" value="Genomic_DNA"/>
</dbReference>
<dbReference type="PANTHER" id="PTHR10098:SF112">
    <property type="entry name" value="SLR0380 PROTEIN"/>
    <property type="match status" value="1"/>
</dbReference>
<dbReference type="PANTHER" id="PTHR10098">
    <property type="entry name" value="RAPSYN-RELATED"/>
    <property type="match status" value="1"/>
</dbReference>
<accession>A0A1D9G939</accession>
<dbReference type="InterPro" id="IPR011990">
    <property type="entry name" value="TPR-like_helical_dom_sf"/>
</dbReference>
<proteinExistence type="predicted"/>
<keyword evidence="1" id="KW-0802">TPR repeat</keyword>
<dbReference type="Proteomes" id="UP000176944">
    <property type="component" value="Chromosome"/>
</dbReference>
<dbReference type="PROSITE" id="PS50005">
    <property type="entry name" value="TPR"/>
    <property type="match status" value="2"/>
</dbReference>
<dbReference type="Pfam" id="PF12770">
    <property type="entry name" value="CHAT"/>
    <property type="match status" value="1"/>
</dbReference>